<protein>
    <submittedName>
        <fullName evidence="2">Uncharacterized protein</fullName>
    </submittedName>
</protein>
<feature type="compositionally biased region" description="Basic and acidic residues" evidence="1">
    <location>
        <begin position="389"/>
        <end position="403"/>
    </location>
</feature>
<dbReference type="EMBL" id="AP005674">
    <property type="protein sequence ID" value="BAC84398.1"/>
    <property type="molecule type" value="Genomic_DNA"/>
</dbReference>
<evidence type="ECO:0000313" key="3">
    <source>
        <dbReference type="EMBL" id="BAC84398.1"/>
    </source>
</evidence>
<feature type="compositionally biased region" description="Basic residues" evidence="1">
    <location>
        <begin position="64"/>
        <end position="73"/>
    </location>
</feature>
<dbReference type="Proteomes" id="UP000000763">
    <property type="component" value="Chromosome 7"/>
</dbReference>
<feature type="compositionally biased region" description="Basic and acidic residues" evidence="1">
    <location>
        <begin position="281"/>
        <end position="291"/>
    </location>
</feature>
<gene>
    <name evidence="2" type="primary">P0438G07.111</name>
    <name evidence="3" type="synonym">B1126F07.103</name>
</gene>
<organism evidence="2 4">
    <name type="scientific">Oryza sativa subsp. japonica</name>
    <name type="common">Rice</name>
    <dbReference type="NCBI Taxonomy" id="39947"/>
    <lineage>
        <taxon>Eukaryota</taxon>
        <taxon>Viridiplantae</taxon>
        <taxon>Streptophyta</taxon>
        <taxon>Embryophyta</taxon>
        <taxon>Tracheophyta</taxon>
        <taxon>Spermatophyta</taxon>
        <taxon>Magnoliopsida</taxon>
        <taxon>Liliopsida</taxon>
        <taxon>Poales</taxon>
        <taxon>Poaceae</taxon>
        <taxon>BOP clade</taxon>
        <taxon>Oryzoideae</taxon>
        <taxon>Oryzeae</taxon>
        <taxon>Oryzinae</taxon>
        <taxon>Oryza</taxon>
        <taxon>Oryza sativa</taxon>
    </lineage>
</organism>
<accession>Q7XI03</accession>
<reference evidence="4" key="3">
    <citation type="journal article" date="2005" name="Nature">
        <title>The map-based sequence of the rice genome.</title>
        <authorList>
            <consortium name="International rice genome sequencing project (IRGSP)"/>
            <person name="Matsumoto T."/>
            <person name="Wu J."/>
            <person name="Kanamori H."/>
            <person name="Katayose Y."/>
            <person name="Fujisawa M."/>
            <person name="Namiki N."/>
            <person name="Mizuno H."/>
            <person name="Yamamoto K."/>
            <person name="Antonio B.A."/>
            <person name="Baba T."/>
            <person name="Sakata K."/>
            <person name="Nagamura Y."/>
            <person name="Aoki H."/>
            <person name="Arikawa K."/>
            <person name="Arita K."/>
            <person name="Bito T."/>
            <person name="Chiden Y."/>
            <person name="Fujitsuka N."/>
            <person name="Fukunaka R."/>
            <person name="Hamada M."/>
            <person name="Harada C."/>
            <person name="Hayashi A."/>
            <person name="Hijishita S."/>
            <person name="Honda M."/>
            <person name="Hosokawa S."/>
            <person name="Ichikawa Y."/>
            <person name="Idonuma A."/>
            <person name="Iijima M."/>
            <person name="Ikeda M."/>
            <person name="Ikeno M."/>
            <person name="Ito K."/>
            <person name="Ito S."/>
            <person name="Ito T."/>
            <person name="Ito Y."/>
            <person name="Ito Y."/>
            <person name="Iwabuchi A."/>
            <person name="Kamiya K."/>
            <person name="Karasawa W."/>
            <person name="Kurita K."/>
            <person name="Katagiri S."/>
            <person name="Kikuta A."/>
            <person name="Kobayashi H."/>
            <person name="Kobayashi N."/>
            <person name="Machita K."/>
            <person name="Maehara T."/>
            <person name="Masukawa M."/>
            <person name="Mizubayashi T."/>
            <person name="Mukai Y."/>
            <person name="Nagasaki H."/>
            <person name="Nagata Y."/>
            <person name="Naito S."/>
            <person name="Nakashima M."/>
            <person name="Nakama Y."/>
            <person name="Nakamichi Y."/>
            <person name="Nakamura M."/>
            <person name="Meguro A."/>
            <person name="Negishi M."/>
            <person name="Ohta I."/>
            <person name="Ohta T."/>
            <person name="Okamoto M."/>
            <person name="Ono N."/>
            <person name="Saji S."/>
            <person name="Sakaguchi M."/>
            <person name="Sakai K."/>
            <person name="Shibata M."/>
            <person name="Shimokawa T."/>
            <person name="Song J."/>
            <person name="Takazaki Y."/>
            <person name="Terasawa K."/>
            <person name="Tsugane M."/>
            <person name="Tsuji K."/>
            <person name="Ueda S."/>
            <person name="Waki K."/>
            <person name="Yamagata H."/>
            <person name="Yamamoto M."/>
            <person name="Yamamoto S."/>
            <person name="Yamane H."/>
            <person name="Yoshiki S."/>
            <person name="Yoshihara R."/>
            <person name="Yukawa K."/>
            <person name="Zhong H."/>
            <person name="Yano M."/>
            <person name="Yuan Q."/>
            <person name="Ouyang S."/>
            <person name="Liu J."/>
            <person name="Jones K.M."/>
            <person name="Gansberger K."/>
            <person name="Moffat K."/>
            <person name="Hill J."/>
            <person name="Bera J."/>
            <person name="Fadrosh D."/>
            <person name="Jin S."/>
            <person name="Johri S."/>
            <person name="Kim M."/>
            <person name="Overton L."/>
            <person name="Reardon M."/>
            <person name="Tsitrin T."/>
            <person name="Vuong H."/>
            <person name="Weaver B."/>
            <person name="Ciecko A."/>
            <person name="Tallon L."/>
            <person name="Jackson J."/>
            <person name="Pai G."/>
            <person name="Aken S.V."/>
            <person name="Utterback T."/>
            <person name="Reidmuller S."/>
            <person name="Feldblyum T."/>
            <person name="Hsiao J."/>
            <person name="Zismann V."/>
            <person name="Iobst S."/>
            <person name="de Vazeille A.R."/>
            <person name="Buell C.R."/>
            <person name="Ying K."/>
            <person name="Li Y."/>
            <person name="Lu T."/>
            <person name="Huang Y."/>
            <person name="Zhao Q."/>
            <person name="Feng Q."/>
            <person name="Zhang L."/>
            <person name="Zhu J."/>
            <person name="Weng Q."/>
            <person name="Mu J."/>
            <person name="Lu Y."/>
            <person name="Fan D."/>
            <person name="Liu Y."/>
            <person name="Guan J."/>
            <person name="Zhang Y."/>
            <person name="Yu S."/>
            <person name="Liu X."/>
            <person name="Zhang Y."/>
            <person name="Hong G."/>
            <person name="Han B."/>
            <person name="Choisne N."/>
            <person name="Demange N."/>
            <person name="Orjeda G."/>
            <person name="Samain S."/>
            <person name="Cattolico L."/>
            <person name="Pelletier E."/>
            <person name="Couloux A."/>
            <person name="Segurens B."/>
            <person name="Wincker P."/>
            <person name="D'Hont A."/>
            <person name="Scarpelli C."/>
            <person name="Weissenbach J."/>
            <person name="Salanoubat M."/>
            <person name="Quetier F."/>
            <person name="Yu Y."/>
            <person name="Kim H.R."/>
            <person name="Rambo T."/>
            <person name="Currie J."/>
            <person name="Collura K."/>
            <person name="Luo M."/>
            <person name="Yang T."/>
            <person name="Ammiraju J.S.S."/>
            <person name="Engler F."/>
            <person name="Soderlund C."/>
            <person name="Wing R.A."/>
            <person name="Palmer L.E."/>
            <person name="de la Bastide M."/>
            <person name="Spiegel L."/>
            <person name="Nascimento L."/>
            <person name="Zutavern T."/>
            <person name="O'Shaughnessy A."/>
            <person name="Dike S."/>
            <person name="Dedhia N."/>
            <person name="Preston R."/>
            <person name="Balija V."/>
            <person name="McCombie W.R."/>
            <person name="Chow T."/>
            <person name="Chen H."/>
            <person name="Chung M."/>
            <person name="Chen C."/>
            <person name="Shaw J."/>
            <person name="Wu H."/>
            <person name="Hsiao K."/>
            <person name="Chao Y."/>
            <person name="Chu M."/>
            <person name="Cheng C."/>
            <person name="Hour A."/>
            <person name="Lee P."/>
            <person name="Lin S."/>
            <person name="Lin Y."/>
            <person name="Liou J."/>
            <person name="Liu S."/>
            <person name="Hsing Y."/>
            <person name="Raghuvanshi S."/>
            <person name="Mohanty A."/>
            <person name="Bharti A.K."/>
            <person name="Gaur A."/>
            <person name="Gupta V."/>
            <person name="Kumar D."/>
            <person name="Ravi V."/>
            <person name="Vij S."/>
            <person name="Kapur A."/>
            <person name="Khurana P."/>
            <person name="Khurana P."/>
            <person name="Khurana J.P."/>
            <person name="Tyagi A.K."/>
            <person name="Gaikwad K."/>
            <person name="Singh A."/>
            <person name="Dalal V."/>
            <person name="Srivastava S."/>
            <person name="Dixit A."/>
            <person name="Pal A.K."/>
            <person name="Ghazi I.A."/>
            <person name="Yadav M."/>
            <person name="Pandit A."/>
            <person name="Bhargava A."/>
            <person name="Sureshbabu K."/>
            <person name="Batra K."/>
            <person name="Sharma T.R."/>
            <person name="Mohapatra T."/>
            <person name="Singh N.K."/>
            <person name="Messing J."/>
            <person name="Nelson A.B."/>
            <person name="Fuks G."/>
            <person name="Kavchok S."/>
            <person name="Keizer G."/>
            <person name="Linton E."/>
            <person name="Llaca V."/>
            <person name="Song R."/>
            <person name="Tanyolac B."/>
            <person name="Young S."/>
            <person name="Ho-Il K."/>
            <person name="Hahn J.H."/>
            <person name="Sangsakoo G."/>
            <person name="Vanavichit A."/>
            <person name="de Mattos Luiz.A.T."/>
            <person name="Zimmer P.D."/>
            <person name="Malone G."/>
            <person name="Dellagostin O."/>
            <person name="de Oliveira A.C."/>
            <person name="Bevan M."/>
            <person name="Bancroft I."/>
            <person name="Minx P."/>
            <person name="Cordum H."/>
            <person name="Wilson R."/>
            <person name="Cheng Z."/>
            <person name="Jin W."/>
            <person name="Jiang J."/>
            <person name="Leong S.A."/>
            <person name="Iwama H."/>
            <person name="Gojobori T."/>
            <person name="Itoh T."/>
            <person name="Niimura Y."/>
            <person name="Fujii Y."/>
            <person name="Habara T."/>
            <person name="Sakai H."/>
            <person name="Sato Y."/>
            <person name="Wilson G."/>
            <person name="Kumar K."/>
            <person name="McCouch S."/>
            <person name="Juretic N."/>
            <person name="Hoen D."/>
            <person name="Wright S."/>
            <person name="Bruskiewich R."/>
            <person name="Bureau T."/>
            <person name="Miyao A."/>
            <person name="Hirochika H."/>
            <person name="Nishikawa T."/>
            <person name="Kadowaki K."/>
            <person name="Sugiura M."/>
            <person name="Burr B."/>
            <person name="Sasaki T."/>
        </authorList>
    </citation>
    <scope>NUCLEOTIDE SEQUENCE [LARGE SCALE GENOMIC DNA]</scope>
    <source>
        <strain evidence="4">cv. Nipponbare</strain>
    </source>
</reference>
<reference evidence="4" key="4">
    <citation type="journal article" date="2008" name="Nucleic Acids Res.">
        <title>The rice annotation project database (RAP-DB): 2008 update.</title>
        <authorList>
            <consortium name="The rice annotation project (RAP)"/>
        </authorList>
    </citation>
    <scope>GENOME REANNOTATION</scope>
    <source>
        <strain evidence="4">cv. Nipponbare</strain>
    </source>
</reference>
<sequence length="413" mass="44479">MRTPHVNLRDHGRPGRGRGQREDGSLPPCDEAWERQRRTGAAEAAGNDGGERRGSDFGGDLWTKARRGRHKAWQRGGEDEDDDGAAALEGVRTTNENGLTEGRTPRRPGTTRGRRPEPARRQQGQPAVLHGDEDGVECAAAMTTRVVAQRDDEPARRNDDDDDEHRRGGDGDVGRRTGTAEGTAGGDVDEEEGEVGAAAAVFRRIRGQAGVEGESATSTKETATSADALARRLGLLKAVQWRQRHYFVGEDASPVVSPRNGGLTGGEKAAARPLVATARPDGARARRERWLEAAGGGKELGFTGEGGGRAGGGRRPARGPHAVSACSQRACTRLARLGLGGAAWAGRPAQEERRERRPGRERGGEGAGPRGRREGGPRERGGRKKRGRREGLWPRAEREREATWPKGGRRIYF</sequence>
<evidence type="ECO:0000256" key="1">
    <source>
        <dbReference type="SAM" id="MobiDB-lite"/>
    </source>
</evidence>
<dbReference type="EMBL" id="AP004398">
    <property type="protein sequence ID" value="BAC79955.1"/>
    <property type="molecule type" value="Genomic_DNA"/>
</dbReference>
<feature type="compositionally biased region" description="Basic and acidic residues" evidence="1">
    <location>
        <begin position="148"/>
        <end position="175"/>
    </location>
</feature>
<dbReference type="AlphaFoldDB" id="Q7XI03"/>
<feature type="region of interest" description="Disordered" evidence="1">
    <location>
        <begin position="1"/>
        <end position="196"/>
    </location>
</feature>
<reference evidence="2" key="1">
    <citation type="submission" date="2001-12" db="EMBL/GenBank/DDBJ databases">
        <title>Oryza sativa nipponbare(GA3) genomic DNA, chromosome 7, PAC clone:P0438G07.</title>
        <authorList>
            <person name="Sasaki T."/>
            <person name="Matsumoto T."/>
            <person name="Yamamoto K."/>
        </authorList>
    </citation>
    <scope>NUCLEOTIDE SEQUENCE</scope>
</reference>
<feature type="region of interest" description="Disordered" evidence="1">
    <location>
        <begin position="252"/>
        <end position="325"/>
    </location>
</feature>
<evidence type="ECO:0000313" key="4">
    <source>
        <dbReference type="Proteomes" id="UP000000763"/>
    </source>
</evidence>
<feature type="compositionally biased region" description="Basic and acidic residues" evidence="1">
    <location>
        <begin position="7"/>
        <end position="24"/>
    </location>
</feature>
<feature type="compositionally biased region" description="Gly residues" evidence="1">
    <location>
        <begin position="294"/>
        <end position="314"/>
    </location>
</feature>
<feature type="compositionally biased region" description="Basic and acidic residues" evidence="1">
    <location>
        <begin position="371"/>
        <end position="380"/>
    </location>
</feature>
<reference evidence="3" key="2">
    <citation type="submission" date="2002-09" db="EMBL/GenBank/DDBJ databases">
        <title>Oryza sativa nipponbare(GA3) genomic DNA, chromosome 7, BAC clone:B1126F07.</title>
        <authorList>
            <person name="Sasaki T."/>
            <person name="Matsumoto T."/>
            <person name="Katayose Y."/>
        </authorList>
    </citation>
    <scope>NUCLEOTIDE SEQUENCE</scope>
</reference>
<evidence type="ECO:0000313" key="2">
    <source>
        <dbReference type="EMBL" id="BAC79955.1"/>
    </source>
</evidence>
<proteinExistence type="predicted"/>
<name>Q7XI03_ORYSJ</name>
<feature type="region of interest" description="Disordered" evidence="1">
    <location>
        <begin position="339"/>
        <end position="413"/>
    </location>
</feature>
<feature type="compositionally biased region" description="Basic and acidic residues" evidence="1">
    <location>
        <begin position="349"/>
        <end position="364"/>
    </location>
</feature>